<dbReference type="InterPro" id="IPR013105">
    <property type="entry name" value="TPR_2"/>
</dbReference>
<dbReference type="OrthoDB" id="9815010at2"/>
<gene>
    <name evidence="5" type="ORF">C8P66_11510</name>
</gene>
<keyword evidence="1" id="KW-0677">Repeat</keyword>
<dbReference type="PROSITE" id="PS50005">
    <property type="entry name" value="TPR"/>
    <property type="match status" value="1"/>
</dbReference>
<feature type="repeat" description="TPR" evidence="3">
    <location>
        <begin position="110"/>
        <end position="143"/>
    </location>
</feature>
<dbReference type="InterPro" id="IPR019734">
    <property type="entry name" value="TPR_rpt"/>
</dbReference>
<dbReference type="Pfam" id="PF07719">
    <property type="entry name" value="TPR_2"/>
    <property type="match status" value="1"/>
</dbReference>
<keyword evidence="6" id="KW-1185">Reference proteome</keyword>
<dbReference type="SMART" id="SM00028">
    <property type="entry name" value="TPR"/>
    <property type="match status" value="2"/>
</dbReference>
<sequence>MRLLHAPVLLLLLAVPPLAVAQTPLPQPAPLSPAEMRRAMMDQLFGTLREAGDEESAALIELRIRGLWAQGASPAAALLLRRGQRNLQAGVPEEALEDLDAALTLQDDYAEAWLLRAQALAATGEPAAAARDIQQALRIEPRHFIALQALSALQESVGDALGALRSHEAVLALHPRIRGGQERLRELRRRALGDAT</sequence>
<accession>A0A2W7IAZ0</accession>
<organism evidence="5 6">
    <name type="scientific">Humitalea rosea</name>
    <dbReference type="NCBI Taxonomy" id="990373"/>
    <lineage>
        <taxon>Bacteria</taxon>
        <taxon>Pseudomonadati</taxon>
        <taxon>Pseudomonadota</taxon>
        <taxon>Alphaproteobacteria</taxon>
        <taxon>Acetobacterales</taxon>
        <taxon>Roseomonadaceae</taxon>
        <taxon>Humitalea</taxon>
    </lineage>
</organism>
<comment type="caution">
    <text evidence="5">The sequence shown here is derived from an EMBL/GenBank/DDBJ whole genome shotgun (WGS) entry which is preliminary data.</text>
</comment>
<proteinExistence type="predicted"/>
<name>A0A2W7IAZ0_9PROT</name>
<dbReference type="AlphaFoldDB" id="A0A2W7IAZ0"/>
<keyword evidence="4" id="KW-0732">Signal</keyword>
<dbReference type="Gene3D" id="1.25.40.10">
    <property type="entry name" value="Tetratricopeptide repeat domain"/>
    <property type="match status" value="1"/>
</dbReference>
<feature type="chain" id="PRO_5015845179" evidence="4">
    <location>
        <begin position="22"/>
        <end position="196"/>
    </location>
</feature>
<evidence type="ECO:0000313" key="5">
    <source>
        <dbReference type="EMBL" id="PZW43549.1"/>
    </source>
</evidence>
<reference evidence="5 6" key="1">
    <citation type="submission" date="2018-06" db="EMBL/GenBank/DDBJ databases">
        <title>Genomic Encyclopedia of Archaeal and Bacterial Type Strains, Phase II (KMG-II): from individual species to whole genera.</title>
        <authorList>
            <person name="Goeker M."/>
        </authorList>
    </citation>
    <scope>NUCLEOTIDE SEQUENCE [LARGE SCALE GENOMIC DNA]</scope>
    <source>
        <strain evidence="5 6">DSM 24525</strain>
    </source>
</reference>
<feature type="signal peptide" evidence="4">
    <location>
        <begin position="1"/>
        <end position="21"/>
    </location>
</feature>
<dbReference type="RefSeq" id="WP_146422858.1">
    <property type="nucleotide sequence ID" value="NZ_QKYU01000015.1"/>
</dbReference>
<dbReference type="Proteomes" id="UP000249688">
    <property type="component" value="Unassembled WGS sequence"/>
</dbReference>
<dbReference type="SUPFAM" id="SSF48452">
    <property type="entry name" value="TPR-like"/>
    <property type="match status" value="1"/>
</dbReference>
<evidence type="ECO:0000256" key="2">
    <source>
        <dbReference type="ARBA" id="ARBA00022803"/>
    </source>
</evidence>
<dbReference type="InterPro" id="IPR011990">
    <property type="entry name" value="TPR-like_helical_dom_sf"/>
</dbReference>
<evidence type="ECO:0000256" key="1">
    <source>
        <dbReference type="ARBA" id="ARBA00022737"/>
    </source>
</evidence>
<dbReference type="EMBL" id="QKYU01000015">
    <property type="protein sequence ID" value="PZW43549.1"/>
    <property type="molecule type" value="Genomic_DNA"/>
</dbReference>
<protein>
    <submittedName>
        <fullName evidence="5">Tetratricopeptide repeat protein</fullName>
    </submittedName>
</protein>
<evidence type="ECO:0000256" key="4">
    <source>
        <dbReference type="SAM" id="SignalP"/>
    </source>
</evidence>
<evidence type="ECO:0000313" key="6">
    <source>
        <dbReference type="Proteomes" id="UP000249688"/>
    </source>
</evidence>
<evidence type="ECO:0000256" key="3">
    <source>
        <dbReference type="PROSITE-ProRule" id="PRU00339"/>
    </source>
</evidence>
<keyword evidence="2 3" id="KW-0802">TPR repeat</keyword>